<gene>
    <name evidence="1" type="ORF">LCGC14_2071950</name>
</gene>
<name>A0A0F9HF52_9ZZZZ</name>
<evidence type="ECO:0000313" key="1">
    <source>
        <dbReference type="EMBL" id="KKL73732.1"/>
    </source>
</evidence>
<reference evidence="1" key="1">
    <citation type="journal article" date="2015" name="Nature">
        <title>Complex archaea that bridge the gap between prokaryotes and eukaryotes.</title>
        <authorList>
            <person name="Spang A."/>
            <person name="Saw J.H."/>
            <person name="Jorgensen S.L."/>
            <person name="Zaremba-Niedzwiedzka K."/>
            <person name="Martijn J."/>
            <person name="Lind A.E."/>
            <person name="van Eijk R."/>
            <person name="Schleper C."/>
            <person name="Guy L."/>
            <person name="Ettema T.J."/>
        </authorList>
    </citation>
    <scope>NUCLEOTIDE SEQUENCE</scope>
</reference>
<protein>
    <recommendedName>
        <fullName evidence="2">DUF2851 domain-containing protein</fullName>
    </recommendedName>
</protein>
<sequence>MSKTKDYAEVENFRSPRYREVVKRYCGVRENADLNYSAKGKKIKEQLVKCIWSGQFIKKEKLYTEDGLRIEVISPGRWNLEEGPDFKGTEILLEGKGIVKGDVEIHVCSNDWIRHGHNKQREYENVCLHVFMWNDRKSKFVKIKGHLIPQLELYNYLEYKLDKLIEMIDIEDYPHTGGANAGPCQKGLCSISSDDKWIGYFLDFAGDERILIKTNRLEKRLNTQTFEQILYEAIMESLGYKNNTEQFRHLASVVSVNDIRSLIPLDVSPKQRSKMIQALLFGMAGLLPDQSLSTEDMMDKDSLEYVKEIEGMWAVVKDDIKNKPMDGKLWSFKYSRPGNFPTRRIAAISRLLAGNFETGVFRIILKSFERIDSNKNEVEQIKTIIKNTESVFLELYDDYWSYYYTFGGKRSKGPERLIGRERSAIMFINIIIPVLLAYARKREDMVLEEGLFKAYKLHPKLSHNNITTFMSCRIFGQDVQKRNIVNNARRQQGLIQIFKDFCESDDIACKRCVLLLSINSMLSKQRC</sequence>
<dbReference type="EMBL" id="LAZR01024871">
    <property type="protein sequence ID" value="KKL73732.1"/>
    <property type="molecule type" value="Genomic_DNA"/>
</dbReference>
<comment type="caution">
    <text evidence="1">The sequence shown here is derived from an EMBL/GenBank/DDBJ whole genome shotgun (WGS) entry which is preliminary data.</text>
</comment>
<evidence type="ECO:0008006" key="2">
    <source>
        <dbReference type="Google" id="ProtNLM"/>
    </source>
</evidence>
<proteinExistence type="predicted"/>
<accession>A0A0F9HF52</accession>
<dbReference type="Pfam" id="PF11013">
    <property type="entry name" value="DUF2851"/>
    <property type="match status" value="1"/>
</dbReference>
<dbReference type="InterPro" id="IPR021272">
    <property type="entry name" value="DUF2851"/>
</dbReference>
<dbReference type="AlphaFoldDB" id="A0A0F9HF52"/>
<organism evidence="1">
    <name type="scientific">marine sediment metagenome</name>
    <dbReference type="NCBI Taxonomy" id="412755"/>
    <lineage>
        <taxon>unclassified sequences</taxon>
        <taxon>metagenomes</taxon>
        <taxon>ecological metagenomes</taxon>
    </lineage>
</organism>